<organism evidence="1 2">
    <name type="scientific">Corynebacterium stationis</name>
    <dbReference type="NCBI Taxonomy" id="1705"/>
    <lineage>
        <taxon>Bacteria</taxon>
        <taxon>Bacillati</taxon>
        <taxon>Actinomycetota</taxon>
        <taxon>Actinomycetes</taxon>
        <taxon>Mycobacteriales</taxon>
        <taxon>Corynebacteriaceae</taxon>
        <taxon>Corynebacterium</taxon>
    </lineage>
</organism>
<name>A0AB36CLM4_9CORY</name>
<dbReference type="EMBL" id="JABAFZ010000006">
    <property type="protein sequence ID" value="NME89547.1"/>
    <property type="molecule type" value="Genomic_DNA"/>
</dbReference>
<proteinExistence type="predicted"/>
<sequence>MAITSEIIGKLGGGEVDIVEVNKPINNSDGFQDLHTITVDKPSLVAATLTHDNTNSFSGTSGRAAMAITGAAEGPYYAASYGVGGAAGKPLSIAVTLDAGTFRIQAVSTNRSADYTAQTLTVAIIKM</sequence>
<dbReference type="RefSeq" id="WP_168969828.1">
    <property type="nucleotide sequence ID" value="NZ_JABAFZ010000006.1"/>
</dbReference>
<accession>A0AB36CLM4</accession>
<evidence type="ECO:0000313" key="2">
    <source>
        <dbReference type="Proteomes" id="UP000544551"/>
    </source>
</evidence>
<gene>
    <name evidence="1" type="ORF">HF853_07685</name>
</gene>
<comment type="caution">
    <text evidence="1">The sequence shown here is derived from an EMBL/GenBank/DDBJ whole genome shotgun (WGS) entry which is preliminary data.</text>
</comment>
<evidence type="ECO:0000313" key="1">
    <source>
        <dbReference type="EMBL" id="NME89547.1"/>
    </source>
</evidence>
<protein>
    <submittedName>
        <fullName evidence="1">Uncharacterized protein</fullName>
    </submittedName>
</protein>
<dbReference type="AlphaFoldDB" id="A0AB36CLM4"/>
<dbReference type="Proteomes" id="UP000544551">
    <property type="component" value="Unassembled WGS sequence"/>
</dbReference>
<reference evidence="1 2" key="1">
    <citation type="submission" date="2020-04" db="EMBL/GenBank/DDBJ databases">
        <authorList>
            <person name="Hitch T.C.A."/>
            <person name="Wylensek D."/>
            <person name="Clavel T."/>
        </authorList>
    </citation>
    <scope>NUCLEOTIDE SEQUENCE [LARGE SCALE GENOMIC DNA]</scope>
    <source>
        <strain evidence="1 2">BL-383-APC-3D</strain>
    </source>
</reference>